<dbReference type="Pfam" id="PF01794">
    <property type="entry name" value="Ferric_reduct"/>
    <property type="match status" value="1"/>
</dbReference>
<dbReference type="Pfam" id="PF08030">
    <property type="entry name" value="NAD_binding_6"/>
    <property type="match status" value="1"/>
</dbReference>
<dbReference type="InterPro" id="IPR018247">
    <property type="entry name" value="EF_Hand_1_Ca_BS"/>
</dbReference>
<keyword evidence="2 9" id="KW-0812">Transmembrane</keyword>
<dbReference type="GO" id="GO:0016175">
    <property type="term" value="F:superoxide-generating NAD(P)H oxidase activity"/>
    <property type="evidence" value="ECO:0007669"/>
    <property type="project" value="TreeGrafter"/>
</dbReference>
<keyword evidence="3" id="KW-0249">Electron transport</keyword>
<evidence type="ECO:0000256" key="5">
    <source>
        <dbReference type="ARBA" id="ARBA00023002"/>
    </source>
</evidence>
<dbReference type="PANTHER" id="PTHR11972:SF153">
    <property type="entry name" value="SUPEROXIDE-GENERATING NADPH OXIDASE HEAVY CHAIN SUBUNIT A"/>
    <property type="match status" value="1"/>
</dbReference>
<evidence type="ECO:0000313" key="12">
    <source>
        <dbReference type="EMBL" id="KKY36347.1"/>
    </source>
</evidence>
<dbReference type="InterPro" id="IPR013121">
    <property type="entry name" value="Fe_red_NAD-bd_6"/>
</dbReference>
<evidence type="ECO:0000256" key="2">
    <source>
        <dbReference type="ARBA" id="ARBA00022692"/>
    </source>
</evidence>
<feature type="compositionally biased region" description="Polar residues" evidence="8">
    <location>
        <begin position="490"/>
        <end position="499"/>
    </location>
</feature>
<keyword evidence="6" id="KW-0813">Transport</keyword>
<dbReference type="PROSITE" id="PS50222">
    <property type="entry name" value="EF_HAND_2"/>
    <property type="match status" value="1"/>
</dbReference>
<feature type="transmembrane region" description="Helical" evidence="9">
    <location>
        <begin position="172"/>
        <end position="197"/>
    </location>
</feature>
<comment type="caution">
    <text evidence="12">The sequence shown here is derived from an EMBL/GenBank/DDBJ whole genome shotgun (WGS) entry which is preliminary data.</text>
</comment>
<evidence type="ECO:0000259" key="11">
    <source>
        <dbReference type="PROSITE" id="PS51384"/>
    </source>
</evidence>
<dbReference type="InterPro" id="IPR017938">
    <property type="entry name" value="Riboflavin_synthase-like_b-brl"/>
</dbReference>
<dbReference type="Pfam" id="PF08022">
    <property type="entry name" value="FAD_binding_8"/>
    <property type="match status" value="1"/>
</dbReference>
<feature type="region of interest" description="Disordered" evidence="8">
    <location>
        <begin position="475"/>
        <end position="499"/>
    </location>
</feature>
<comment type="subcellular location">
    <subcellularLocation>
        <location evidence="1">Membrane</location>
        <topology evidence="1">Multi-pass membrane protein</topology>
    </subcellularLocation>
</comment>
<feature type="domain" description="FAD-binding FR-type" evidence="11">
    <location>
        <begin position="339"/>
        <end position="456"/>
    </location>
</feature>
<proteinExistence type="predicted"/>
<sequence length="676" mass="76842">MAEGDVRALTEREIDSFLDELDHNGNGFIDYSEVEQKLDAVYDELVQGKPQAHHRLHRHHEHNTKQDHDRHAFLRSIIGSDVQRIPRPDFAARVRGWGIPSMEQDSEAGASQRAYMRSLGAWRRLRSYWAVHGPEVAFLCLVVSLQVAFGVWQCVKYATTPQYQAAFGWGVVLAKACAGALYPTLFFVILSMSRYFSTFMRKWYHVSRFVNWDLGQSFHIKMSCVALALATLHAIGHLAGSFNWGSRQSNEGEVAALLGPDAVPRPYVRYVRSLPGWTGIVTLGLFYLLALLSTPVVRKWNYEVFQLGHLLMFPIIGLMMAHGTAALLQWPMFGYWLAFPTLLVLVERVTRVAVGFHRIPATLTVLDSETVEVKATIPSERLWKYQAGQYVFLQVPELGNFQWHPFTVSICVGKEMRLHIKTDGNWTGGLRKLAGESGTAGIEIGINGPFGAPAQRFYDFSHTIVNEKEALASAAKADAKPDAPRPLQHQADSSQTTLATEKSRFADDYRRVDFHWMVRDRNHLLWLSDLLNEVSRSQKWHATHDSAHHLDIRISTHVTQKRKSISTHVYRWLLEMHRTPEHPQSPLTGLINPSLFGRPDFTSILDSHYEEMLKYKAVLNEKDPGRWGDEEFKVGVFFCGTPIVGEMLADRCRLLSARGRNDSSKIEYHFMMEVFG</sequence>
<feature type="transmembrane region" description="Helical" evidence="9">
    <location>
        <begin position="218"/>
        <end position="239"/>
    </location>
</feature>
<dbReference type="Gene3D" id="3.40.50.80">
    <property type="entry name" value="Nucleotide-binding domain of ferredoxin-NADP reductase (FNR) module"/>
    <property type="match status" value="1"/>
</dbReference>
<evidence type="ECO:0000256" key="1">
    <source>
        <dbReference type="ARBA" id="ARBA00004141"/>
    </source>
</evidence>
<keyword evidence="6" id="KW-0406">Ion transport</keyword>
<dbReference type="Proteomes" id="UP000034680">
    <property type="component" value="Unassembled WGS sequence"/>
</dbReference>
<evidence type="ECO:0000256" key="3">
    <source>
        <dbReference type="ARBA" id="ARBA00022982"/>
    </source>
</evidence>
<evidence type="ECO:0000256" key="8">
    <source>
        <dbReference type="SAM" id="MobiDB-lite"/>
    </source>
</evidence>
<evidence type="ECO:0000259" key="10">
    <source>
        <dbReference type="PROSITE" id="PS50222"/>
    </source>
</evidence>
<dbReference type="STRING" id="1214573.A0A0G2FQ64"/>
<evidence type="ECO:0000256" key="6">
    <source>
        <dbReference type="ARBA" id="ARBA00023065"/>
    </source>
</evidence>
<dbReference type="PROSITE" id="PS51384">
    <property type="entry name" value="FAD_FR"/>
    <property type="match status" value="1"/>
</dbReference>
<dbReference type="GO" id="GO:0043020">
    <property type="term" value="C:NADPH oxidase complex"/>
    <property type="evidence" value="ECO:0007669"/>
    <property type="project" value="TreeGrafter"/>
</dbReference>
<dbReference type="PROSITE" id="PS00018">
    <property type="entry name" value="EF_HAND_1"/>
    <property type="match status" value="1"/>
</dbReference>
<dbReference type="InterPro" id="IPR017927">
    <property type="entry name" value="FAD-bd_FR_type"/>
</dbReference>
<feature type="transmembrane region" description="Helical" evidence="9">
    <location>
        <begin position="304"/>
        <end position="321"/>
    </location>
</feature>
<dbReference type="GO" id="GO:0005509">
    <property type="term" value="F:calcium ion binding"/>
    <property type="evidence" value="ECO:0007669"/>
    <property type="project" value="InterPro"/>
</dbReference>
<dbReference type="InterPro" id="IPR013112">
    <property type="entry name" value="FAD-bd_8"/>
</dbReference>
<dbReference type="GO" id="GO:0042554">
    <property type="term" value="P:superoxide anion generation"/>
    <property type="evidence" value="ECO:0007669"/>
    <property type="project" value="TreeGrafter"/>
</dbReference>
<keyword evidence="7 9" id="KW-0472">Membrane</keyword>
<dbReference type="OrthoDB" id="167398at2759"/>
<keyword evidence="13" id="KW-1185">Reference proteome</keyword>
<evidence type="ECO:0000313" key="13">
    <source>
        <dbReference type="Proteomes" id="UP000034680"/>
    </source>
</evidence>
<keyword evidence="5" id="KW-0560">Oxidoreductase</keyword>
<dbReference type="PANTHER" id="PTHR11972">
    <property type="entry name" value="NADPH OXIDASE"/>
    <property type="match status" value="1"/>
</dbReference>
<evidence type="ECO:0000256" key="7">
    <source>
        <dbReference type="ARBA" id="ARBA00023136"/>
    </source>
</evidence>
<dbReference type="AlphaFoldDB" id="A0A0G2FQ64"/>
<gene>
    <name evidence="12" type="ORF">UCDDA912_g03676</name>
</gene>
<dbReference type="InterPro" id="IPR013130">
    <property type="entry name" value="Fe3_Rdtase_TM_dom"/>
</dbReference>
<reference evidence="12 13" key="2">
    <citation type="submission" date="2015-05" db="EMBL/GenBank/DDBJ databases">
        <authorList>
            <person name="Morales-Cruz A."/>
            <person name="Amrine K.C."/>
            <person name="Cantu D."/>
        </authorList>
    </citation>
    <scope>NUCLEOTIDE SEQUENCE [LARGE SCALE GENOMIC DNA]</scope>
    <source>
        <strain evidence="12">DA912</strain>
    </source>
</reference>
<feature type="domain" description="EF-hand" evidence="10">
    <location>
        <begin position="9"/>
        <end position="44"/>
    </location>
</feature>
<dbReference type="InterPro" id="IPR039261">
    <property type="entry name" value="FNR_nucleotide-bd"/>
</dbReference>
<protein>
    <submittedName>
        <fullName evidence="12">Putative fad-binding domain-containing protein</fullName>
    </submittedName>
</protein>
<keyword evidence="4 9" id="KW-1133">Transmembrane helix</keyword>
<name>A0A0G2FQ64_9PEZI</name>
<reference evidence="12 13" key="1">
    <citation type="submission" date="2015-05" db="EMBL/GenBank/DDBJ databases">
        <title>Distinctive expansion of gene families associated with plant cell wall degradation and secondary metabolism in the genomes of grapevine trunk pathogens.</title>
        <authorList>
            <person name="Lawrence D.P."/>
            <person name="Travadon R."/>
            <person name="Rolshausen P.E."/>
            <person name="Baumgartner K."/>
        </authorList>
    </citation>
    <scope>NUCLEOTIDE SEQUENCE [LARGE SCALE GENOMIC DNA]</scope>
    <source>
        <strain evidence="12">DA912</strain>
    </source>
</reference>
<dbReference type="GO" id="GO:0006952">
    <property type="term" value="P:defense response"/>
    <property type="evidence" value="ECO:0007669"/>
    <property type="project" value="TreeGrafter"/>
</dbReference>
<dbReference type="Gene3D" id="2.40.30.10">
    <property type="entry name" value="Translation factors"/>
    <property type="match status" value="1"/>
</dbReference>
<accession>A0A0G2FQ64</accession>
<evidence type="ECO:0000256" key="4">
    <source>
        <dbReference type="ARBA" id="ARBA00022989"/>
    </source>
</evidence>
<dbReference type="SUPFAM" id="SSF63380">
    <property type="entry name" value="Riboflavin synthase domain-like"/>
    <property type="match status" value="1"/>
</dbReference>
<feature type="transmembrane region" description="Helical" evidence="9">
    <location>
        <begin position="274"/>
        <end position="292"/>
    </location>
</feature>
<dbReference type="InterPro" id="IPR050369">
    <property type="entry name" value="RBOH/FRE"/>
</dbReference>
<feature type="transmembrane region" description="Helical" evidence="9">
    <location>
        <begin position="127"/>
        <end position="152"/>
    </location>
</feature>
<evidence type="ECO:0000256" key="9">
    <source>
        <dbReference type="SAM" id="Phobius"/>
    </source>
</evidence>
<dbReference type="CDD" id="cd06186">
    <property type="entry name" value="NOX_Duox_like_FAD_NADP"/>
    <property type="match status" value="1"/>
</dbReference>
<dbReference type="EMBL" id="LCUC01000131">
    <property type="protein sequence ID" value="KKY36347.1"/>
    <property type="molecule type" value="Genomic_DNA"/>
</dbReference>
<organism evidence="12 13">
    <name type="scientific">Diaporthe ampelina</name>
    <dbReference type="NCBI Taxonomy" id="1214573"/>
    <lineage>
        <taxon>Eukaryota</taxon>
        <taxon>Fungi</taxon>
        <taxon>Dikarya</taxon>
        <taxon>Ascomycota</taxon>
        <taxon>Pezizomycotina</taxon>
        <taxon>Sordariomycetes</taxon>
        <taxon>Sordariomycetidae</taxon>
        <taxon>Diaporthales</taxon>
        <taxon>Diaporthaceae</taxon>
        <taxon>Diaporthe</taxon>
    </lineage>
</organism>
<dbReference type="GO" id="GO:0006811">
    <property type="term" value="P:monoatomic ion transport"/>
    <property type="evidence" value="ECO:0007669"/>
    <property type="project" value="UniProtKB-KW"/>
</dbReference>
<dbReference type="InterPro" id="IPR002048">
    <property type="entry name" value="EF_hand_dom"/>
</dbReference>